<gene>
    <name evidence="9" type="ORF">BSTOLATCC_MIC66125</name>
</gene>
<keyword evidence="4" id="KW-0963">Cytoplasm</keyword>
<dbReference type="Gene3D" id="2.60.40.790">
    <property type="match status" value="1"/>
</dbReference>
<accession>A0AAU9KER8</accession>
<dbReference type="PANTHER" id="PTHR12356:SF3">
    <property type="entry name" value="NUCLEAR MIGRATION PROTEIN NUDC"/>
    <property type="match status" value="1"/>
</dbReference>
<dbReference type="Pfam" id="PF14050">
    <property type="entry name" value="Nudc_N"/>
    <property type="match status" value="1"/>
</dbReference>
<evidence type="ECO:0000256" key="1">
    <source>
        <dbReference type="ARBA" id="ARBA00004496"/>
    </source>
</evidence>
<comment type="caution">
    <text evidence="9">The sequence shown here is derived from an EMBL/GenBank/DDBJ whole genome shotgun (WGS) entry which is preliminary data.</text>
</comment>
<evidence type="ECO:0000313" key="9">
    <source>
        <dbReference type="EMBL" id="CAG9336244.1"/>
    </source>
</evidence>
<sequence length="357" mass="41465">MDDESFDGLFMQCVQTKRGIDGFLNCFYGFLRRRTDFFTTPTEAKQELLDHFEANLLYFNKAKEYLQKKQEEKKKRDEELRIKEEKRQEELRKAEEERKAEELRQAEEARIIEESKSEEQKNLETQLSQQKVVEVTDEQAAMLTEPKQEEVKSPPKKKLTPKLTQNQLPAGSTPPVEETKGESKGLMPINNGGKTDRYFWTQQLNDLTINFYIPENFQAKYIKVNLRPDHITIIHKGQMFLDGDFFDAIKPDDPLWMVDTVEGRKCIVLTLDKVAVRTWWKCALKGEPEIDTTKVDPGNTNLSIFDEETRPVIEKGLLDAQRKEMGLPTFDEEKNQQILREALAKNPELAKKFAAGP</sequence>
<evidence type="ECO:0000256" key="3">
    <source>
        <dbReference type="ARBA" id="ARBA00017641"/>
    </source>
</evidence>
<dbReference type="InterPro" id="IPR008978">
    <property type="entry name" value="HSP20-like_chaperone"/>
</dbReference>
<dbReference type="InterPro" id="IPR007052">
    <property type="entry name" value="CS_dom"/>
</dbReference>
<keyword evidence="10" id="KW-1185">Reference proteome</keyword>
<evidence type="ECO:0000259" key="8">
    <source>
        <dbReference type="PROSITE" id="PS51203"/>
    </source>
</evidence>
<dbReference type="InterPro" id="IPR037898">
    <property type="entry name" value="NudC_fam"/>
</dbReference>
<feature type="domain" description="CS" evidence="8">
    <location>
        <begin position="193"/>
        <end position="284"/>
    </location>
</feature>
<evidence type="ECO:0000256" key="5">
    <source>
        <dbReference type="ARBA" id="ARBA00022553"/>
    </source>
</evidence>
<dbReference type="PROSITE" id="PS51203">
    <property type="entry name" value="CS"/>
    <property type="match status" value="1"/>
</dbReference>
<dbReference type="EMBL" id="CAJZBQ010000064">
    <property type="protein sequence ID" value="CAG9336244.1"/>
    <property type="molecule type" value="Genomic_DNA"/>
</dbReference>
<protein>
    <recommendedName>
        <fullName evidence="3">Nuclear migration protein nudC</fullName>
    </recommendedName>
    <alternativeName>
        <fullName evidence="6">Nuclear distribution protein C homolog</fullName>
    </alternativeName>
</protein>
<comment type="subcellular location">
    <subcellularLocation>
        <location evidence="1">Cytoplasm</location>
    </subcellularLocation>
</comment>
<dbReference type="Pfam" id="PF04969">
    <property type="entry name" value="CS"/>
    <property type="match status" value="1"/>
</dbReference>
<evidence type="ECO:0000256" key="7">
    <source>
        <dbReference type="SAM" id="MobiDB-lite"/>
    </source>
</evidence>
<proteinExistence type="inferred from homology"/>
<dbReference type="Proteomes" id="UP001162131">
    <property type="component" value="Unassembled WGS sequence"/>
</dbReference>
<name>A0AAU9KER8_9CILI</name>
<comment type="similarity">
    <text evidence="2">Belongs to the nudC family.</text>
</comment>
<dbReference type="GO" id="GO:0051082">
    <property type="term" value="F:unfolded protein binding"/>
    <property type="evidence" value="ECO:0007669"/>
    <property type="project" value="TreeGrafter"/>
</dbReference>
<evidence type="ECO:0000256" key="2">
    <source>
        <dbReference type="ARBA" id="ARBA00010513"/>
    </source>
</evidence>
<reference evidence="9" key="1">
    <citation type="submission" date="2021-09" db="EMBL/GenBank/DDBJ databases">
        <authorList>
            <consortium name="AG Swart"/>
            <person name="Singh M."/>
            <person name="Singh A."/>
            <person name="Seah K."/>
            <person name="Emmerich C."/>
        </authorList>
    </citation>
    <scope>NUCLEOTIDE SEQUENCE</scope>
    <source>
        <strain evidence="9">ATCC30299</strain>
    </source>
</reference>
<dbReference type="GO" id="GO:0005737">
    <property type="term" value="C:cytoplasm"/>
    <property type="evidence" value="ECO:0007669"/>
    <property type="project" value="UniProtKB-SubCell"/>
</dbReference>
<dbReference type="AlphaFoldDB" id="A0AAU9KER8"/>
<dbReference type="GO" id="GO:0006457">
    <property type="term" value="P:protein folding"/>
    <property type="evidence" value="ECO:0007669"/>
    <property type="project" value="TreeGrafter"/>
</dbReference>
<evidence type="ECO:0000256" key="4">
    <source>
        <dbReference type="ARBA" id="ARBA00022490"/>
    </source>
</evidence>
<dbReference type="CDD" id="cd06467">
    <property type="entry name" value="p23_NUDC_like"/>
    <property type="match status" value="1"/>
</dbReference>
<dbReference type="InterPro" id="IPR025934">
    <property type="entry name" value="NudC_N_dom"/>
</dbReference>
<feature type="region of interest" description="Disordered" evidence="7">
    <location>
        <begin position="111"/>
        <end position="188"/>
    </location>
</feature>
<dbReference type="PANTHER" id="PTHR12356">
    <property type="entry name" value="NUCLEAR MOVEMENT PROTEIN NUDC"/>
    <property type="match status" value="1"/>
</dbReference>
<keyword evidence="5" id="KW-0597">Phosphoprotein</keyword>
<evidence type="ECO:0000313" key="10">
    <source>
        <dbReference type="Proteomes" id="UP001162131"/>
    </source>
</evidence>
<dbReference type="SUPFAM" id="SSF49764">
    <property type="entry name" value="HSP20-like chaperones"/>
    <property type="match status" value="1"/>
</dbReference>
<feature type="compositionally biased region" description="Basic and acidic residues" evidence="7">
    <location>
        <begin position="111"/>
        <end position="122"/>
    </location>
</feature>
<evidence type="ECO:0000256" key="6">
    <source>
        <dbReference type="ARBA" id="ARBA00030427"/>
    </source>
</evidence>
<organism evidence="9 10">
    <name type="scientific">Blepharisma stoltei</name>
    <dbReference type="NCBI Taxonomy" id="1481888"/>
    <lineage>
        <taxon>Eukaryota</taxon>
        <taxon>Sar</taxon>
        <taxon>Alveolata</taxon>
        <taxon>Ciliophora</taxon>
        <taxon>Postciliodesmatophora</taxon>
        <taxon>Heterotrichea</taxon>
        <taxon>Heterotrichida</taxon>
        <taxon>Blepharismidae</taxon>
        <taxon>Blepharisma</taxon>
    </lineage>
</organism>